<sequence length="175" mass="20353">MSLLGLPAELRLQIWSHIMGPTMVYPCECATKSRVCQAHRLDSCCQNASTYKHCDNRILRVNHLIFSEAQPLVQQAEKNRIFVLCNNLCLDNFFKSLNERDWKWAKHLRVDLFVGWGNDNQDEWFLCQSNRWAKRYVAGALHKYNQSREVVVIPADEVKQDGDGRMTLMVDTHLS</sequence>
<dbReference type="HOGENOM" id="CLU_131057_0_0_1"/>
<proteinExistence type="predicted"/>
<name>A0A0D1VSM2_9EURO</name>
<dbReference type="Proteomes" id="UP000053599">
    <property type="component" value="Unassembled WGS sequence"/>
</dbReference>
<protein>
    <submittedName>
        <fullName evidence="1">Uncharacterized protein</fullName>
    </submittedName>
</protein>
<accession>A0A0D1VSM2</accession>
<organism evidence="1 2">
    <name type="scientific">Exophiala sideris</name>
    <dbReference type="NCBI Taxonomy" id="1016849"/>
    <lineage>
        <taxon>Eukaryota</taxon>
        <taxon>Fungi</taxon>
        <taxon>Dikarya</taxon>
        <taxon>Ascomycota</taxon>
        <taxon>Pezizomycotina</taxon>
        <taxon>Eurotiomycetes</taxon>
        <taxon>Chaetothyriomycetidae</taxon>
        <taxon>Chaetothyriales</taxon>
        <taxon>Herpotrichiellaceae</taxon>
        <taxon>Exophiala</taxon>
    </lineage>
</organism>
<gene>
    <name evidence="1" type="ORF">PV11_06662</name>
</gene>
<dbReference type="OrthoDB" id="3540486at2759"/>
<evidence type="ECO:0000313" key="1">
    <source>
        <dbReference type="EMBL" id="KIV79075.1"/>
    </source>
</evidence>
<dbReference type="EMBL" id="KN846953">
    <property type="protein sequence ID" value="KIV79075.1"/>
    <property type="molecule type" value="Genomic_DNA"/>
</dbReference>
<dbReference type="AlphaFoldDB" id="A0A0D1VSM2"/>
<evidence type="ECO:0000313" key="2">
    <source>
        <dbReference type="Proteomes" id="UP000053599"/>
    </source>
</evidence>
<reference evidence="1 2" key="1">
    <citation type="submission" date="2015-01" db="EMBL/GenBank/DDBJ databases">
        <title>The Genome Sequence of Exophiala sideris CBS121828.</title>
        <authorList>
            <consortium name="The Broad Institute Genomics Platform"/>
            <person name="Cuomo C."/>
            <person name="de Hoog S."/>
            <person name="Gorbushina A."/>
            <person name="Stielow B."/>
            <person name="Teixiera M."/>
            <person name="Abouelleil A."/>
            <person name="Chapman S.B."/>
            <person name="Priest M."/>
            <person name="Young S.K."/>
            <person name="Wortman J."/>
            <person name="Nusbaum C."/>
            <person name="Birren B."/>
        </authorList>
    </citation>
    <scope>NUCLEOTIDE SEQUENCE [LARGE SCALE GENOMIC DNA]</scope>
    <source>
        <strain evidence="1 2">CBS 121828</strain>
    </source>
</reference>